<evidence type="ECO:0000256" key="7">
    <source>
        <dbReference type="ARBA" id="ARBA00022833"/>
    </source>
</evidence>
<evidence type="ECO:0000313" key="14">
    <source>
        <dbReference type="EMBL" id="GGC22647.1"/>
    </source>
</evidence>
<keyword evidence="5 13" id="KW-0732">Signal</keyword>
<evidence type="ECO:0000256" key="4">
    <source>
        <dbReference type="ARBA" id="ARBA00022723"/>
    </source>
</evidence>
<evidence type="ECO:0000256" key="12">
    <source>
        <dbReference type="SAM" id="MobiDB-lite"/>
    </source>
</evidence>
<comment type="cofactor">
    <cofactor evidence="1">
        <name>Zn(2+)</name>
        <dbReference type="ChEBI" id="CHEBI:29105"/>
    </cofactor>
</comment>
<dbReference type="PANTHER" id="PTHR37425">
    <property type="match status" value="1"/>
</dbReference>
<keyword evidence="6" id="KW-0378">Hydrolase</keyword>
<comment type="caution">
    <text evidence="14">The sequence shown here is derived from an EMBL/GenBank/DDBJ whole genome shotgun (WGS) entry which is preliminary data.</text>
</comment>
<reference evidence="15" key="1">
    <citation type="journal article" date="2019" name="Int. J. Syst. Evol. Microbiol.">
        <title>The Global Catalogue of Microorganisms (GCM) 10K type strain sequencing project: providing services to taxonomists for standard genome sequencing and annotation.</title>
        <authorList>
            <consortium name="The Broad Institute Genomics Platform"/>
            <consortium name="The Broad Institute Genome Sequencing Center for Infectious Disease"/>
            <person name="Wu L."/>
            <person name="Ma J."/>
        </authorList>
    </citation>
    <scope>NUCLEOTIDE SEQUENCE [LARGE SCALE GENOMIC DNA]</scope>
    <source>
        <strain evidence="15">CGMCC 1.12478</strain>
    </source>
</reference>
<evidence type="ECO:0000256" key="3">
    <source>
        <dbReference type="ARBA" id="ARBA00022670"/>
    </source>
</evidence>
<evidence type="ECO:0000256" key="6">
    <source>
        <dbReference type="ARBA" id="ARBA00022801"/>
    </source>
</evidence>
<name>A0ABQ1LER4_9RHOB</name>
<dbReference type="InterPro" id="IPR009045">
    <property type="entry name" value="Zn_M74/Hedgehog-like"/>
</dbReference>
<organism evidence="14 15">
    <name type="scientific">Marivita lacus</name>
    <dbReference type="NCBI Taxonomy" id="1323742"/>
    <lineage>
        <taxon>Bacteria</taxon>
        <taxon>Pseudomonadati</taxon>
        <taxon>Pseudomonadota</taxon>
        <taxon>Alphaproteobacteria</taxon>
        <taxon>Rhodobacterales</taxon>
        <taxon>Roseobacteraceae</taxon>
        <taxon>Marivita</taxon>
    </lineage>
</organism>
<evidence type="ECO:0000256" key="5">
    <source>
        <dbReference type="ARBA" id="ARBA00022729"/>
    </source>
</evidence>
<protein>
    <recommendedName>
        <fullName evidence="11">Murein endopeptidase K</fullName>
    </recommendedName>
</protein>
<keyword evidence="8" id="KW-0482">Metalloprotease</keyword>
<keyword evidence="4" id="KW-0479">Metal-binding</keyword>
<keyword evidence="15" id="KW-1185">Reference proteome</keyword>
<dbReference type="Proteomes" id="UP000645462">
    <property type="component" value="Unassembled WGS sequence"/>
</dbReference>
<dbReference type="Gene3D" id="3.30.1380.10">
    <property type="match status" value="1"/>
</dbReference>
<evidence type="ECO:0000313" key="15">
    <source>
        <dbReference type="Proteomes" id="UP000645462"/>
    </source>
</evidence>
<dbReference type="EMBL" id="BMFC01000023">
    <property type="protein sequence ID" value="GGC22647.1"/>
    <property type="molecule type" value="Genomic_DNA"/>
</dbReference>
<feature type="signal peptide" evidence="13">
    <location>
        <begin position="1"/>
        <end position="24"/>
    </location>
</feature>
<accession>A0ABQ1LER4</accession>
<keyword evidence="3" id="KW-0645">Protease</keyword>
<gene>
    <name evidence="14" type="ORF">GCM10011363_44000</name>
</gene>
<comment type="pathway">
    <text evidence="2">Cell wall biogenesis; cell wall polysaccharide biosynthesis.</text>
</comment>
<evidence type="ECO:0000256" key="8">
    <source>
        <dbReference type="ARBA" id="ARBA00023049"/>
    </source>
</evidence>
<dbReference type="InterPro" id="IPR010275">
    <property type="entry name" value="MepK"/>
</dbReference>
<proteinExistence type="inferred from homology"/>
<evidence type="ECO:0000256" key="2">
    <source>
        <dbReference type="ARBA" id="ARBA00004776"/>
    </source>
</evidence>
<dbReference type="Pfam" id="PF05951">
    <property type="entry name" value="Peptidase_M15_2"/>
    <property type="match status" value="1"/>
</dbReference>
<evidence type="ECO:0000256" key="13">
    <source>
        <dbReference type="SAM" id="SignalP"/>
    </source>
</evidence>
<evidence type="ECO:0000256" key="11">
    <source>
        <dbReference type="ARBA" id="ARBA00093666"/>
    </source>
</evidence>
<evidence type="ECO:0000256" key="1">
    <source>
        <dbReference type="ARBA" id="ARBA00001947"/>
    </source>
</evidence>
<dbReference type="PANTHER" id="PTHR37425:SF1">
    <property type="entry name" value="OUTER MEMBRANE PROTEIN"/>
    <property type="match status" value="1"/>
</dbReference>
<dbReference type="SUPFAM" id="SSF55166">
    <property type="entry name" value="Hedgehog/DD-peptidase"/>
    <property type="match status" value="1"/>
</dbReference>
<feature type="region of interest" description="Disordered" evidence="12">
    <location>
        <begin position="39"/>
        <end position="65"/>
    </location>
</feature>
<keyword evidence="7" id="KW-0862">Zinc</keyword>
<evidence type="ECO:0000256" key="10">
    <source>
        <dbReference type="ARBA" id="ARBA00093448"/>
    </source>
</evidence>
<keyword evidence="9" id="KW-0961">Cell wall biogenesis/degradation</keyword>
<feature type="chain" id="PRO_5045752080" description="Murein endopeptidase K" evidence="13">
    <location>
        <begin position="25"/>
        <end position="224"/>
    </location>
</feature>
<comment type="similarity">
    <text evidence="10">Belongs to the peptidase M15 family.</text>
</comment>
<sequence length="224" mass="24404">MIFTRRQAIAALAAATGFAAPARAGLIVGSSGPLIGRAPGPVVSLDRPQRAPQPLPQDRPAQAPLAAAPPRLDGLLAVPLLNAHTGDRITALFDPAGQSVSAQEKARLDWFFRDWRQNEIRPMDPETLAILVTLVGSARRRGWDGEVRVNSGYRSRRTNDQLRRRGIGAARNSLHLQARAIDFSFPGLEMKALHRLAETQASGGVGLYRSFVHIDSGTPRRWWG</sequence>
<evidence type="ECO:0000256" key="9">
    <source>
        <dbReference type="ARBA" id="ARBA00023316"/>
    </source>
</evidence>